<dbReference type="Proteomes" id="UP000216339">
    <property type="component" value="Unassembled WGS sequence"/>
</dbReference>
<dbReference type="InterPro" id="IPR036286">
    <property type="entry name" value="LexA/Signal_pep-like_sf"/>
</dbReference>
<dbReference type="AlphaFoldDB" id="A0A271IZY7"/>
<dbReference type="NCBIfam" id="NF007621">
    <property type="entry name" value="PRK10276.1"/>
    <property type="match status" value="1"/>
</dbReference>
<proteinExistence type="inferred from homology"/>
<comment type="similarity">
    <text evidence="1 7">Belongs to the peptidase S24 family.</text>
</comment>
<dbReference type="CDD" id="cd06529">
    <property type="entry name" value="S24_LexA-like"/>
    <property type="match status" value="1"/>
</dbReference>
<keyword evidence="4 7" id="KW-0068">Autocatalytic cleavage</keyword>
<dbReference type="RefSeq" id="WP_095510018.1">
    <property type="nucleotide sequence ID" value="NZ_MQWD01000001.1"/>
</dbReference>
<dbReference type="GO" id="GO:0006355">
    <property type="term" value="P:regulation of DNA-templated transcription"/>
    <property type="evidence" value="ECO:0007669"/>
    <property type="project" value="InterPro"/>
</dbReference>
<evidence type="ECO:0000256" key="2">
    <source>
        <dbReference type="ARBA" id="ARBA00022763"/>
    </source>
</evidence>
<accession>A0A271IZY7</accession>
<dbReference type="InterPro" id="IPR039418">
    <property type="entry name" value="LexA-like"/>
</dbReference>
<evidence type="ECO:0000313" key="9">
    <source>
        <dbReference type="EMBL" id="PAP76364.1"/>
    </source>
</evidence>
<keyword evidence="10" id="KW-1185">Reference proteome</keyword>
<keyword evidence="3 7" id="KW-0378">Hydrolase</keyword>
<keyword evidence="5" id="KW-0234">DNA repair</keyword>
<evidence type="ECO:0000256" key="3">
    <source>
        <dbReference type="ARBA" id="ARBA00022801"/>
    </source>
</evidence>
<dbReference type="Pfam" id="PF00717">
    <property type="entry name" value="Peptidase_S24"/>
    <property type="match status" value="1"/>
</dbReference>
<dbReference type="GO" id="GO:0009432">
    <property type="term" value="P:SOS response"/>
    <property type="evidence" value="ECO:0007669"/>
    <property type="project" value="UniProtKB-KW"/>
</dbReference>
<dbReference type="EMBL" id="MQWD01000001">
    <property type="protein sequence ID" value="PAP76364.1"/>
    <property type="molecule type" value="Genomic_DNA"/>
</dbReference>
<name>A0A271IZY7_9BACT</name>
<dbReference type="InterPro" id="IPR015927">
    <property type="entry name" value="Peptidase_S24_S26A/B/C"/>
</dbReference>
<dbReference type="PANTHER" id="PTHR33516">
    <property type="entry name" value="LEXA REPRESSOR"/>
    <property type="match status" value="1"/>
</dbReference>
<evidence type="ECO:0000259" key="8">
    <source>
        <dbReference type="Pfam" id="PF00717"/>
    </source>
</evidence>
<dbReference type="GO" id="GO:0006281">
    <property type="term" value="P:DNA repair"/>
    <property type="evidence" value="ECO:0007669"/>
    <property type="project" value="UniProtKB-KW"/>
</dbReference>
<evidence type="ECO:0000313" key="10">
    <source>
        <dbReference type="Proteomes" id="UP000216339"/>
    </source>
</evidence>
<comment type="caution">
    <text evidence="9">The sequence shown here is derived from an EMBL/GenBank/DDBJ whole genome shotgun (WGS) entry which is preliminary data.</text>
</comment>
<dbReference type="Gene3D" id="2.10.109.10">
    <property type="entry name" value="Umud Fragment, subunit A"/>
    <property type="match status" value="1"/>
</dbReference>
<dbReference type="InterPro" id="IPR050077">
    <property type="entry name" value="LexA_repressor"/>
</dbReference>
<keyword evidence="6" id="KW-0742">SOS response</keyword>
<evidence type="ECO:0000256" key="7">
    <source>
        <dbReference type="RuleBase" id="RU003991"/>
    </source>
</evidence>
<protein>
    <recommendedName>
        <fullName evidence="8">Peptidase S24/S26A/S26B/S26C domain-containing protein</fullName>
    </recommendedName>
</protein>
<evidence type="ECO:0000256" key="4">
    <source>
        <dbReference type="ARBA" id="ARBA00022813"/>
    </source>
</evidence>
<evidence type="ECO:0000256" key="6">
    <source>
        <dbReference type="ARBA" id="ARBA00023236"/>
    </source>
</evidence>
<dbReference type="PRINTS" id="PR00726">
    <property type="entry name" value="LEXASERPTASE"/>
</dbReference>
<gene>
    <name evidence="9" type="ORF">BSZ37_07860</name>
</gene>
<feature type="domain" description="Peptidase S24/S26A/S26B/S26C" evidence="8">
    <location>
        <begin position="33"/>
        <end position="149"/>
    </location>
</feature>
<dbReference type="GO" id="GO:0003677">
    <property type="term" value="F:DNA binding"/>
    <property type="evidence" value="ECO:0007669"/>
    <property type="project" value="InterPro"/>
</dbReference>
<keyword evidence="2" id="KW-0227">DNA damage</keyword>
<sequence length="168" mass="17927">MPLALSPPPDDPPHGRVTVIGTAADLPPGPWLPFFASAVAAGFPSPADDYREGELDMRDLLGASSPSVFFCRAEGWSMRDEGIRDGDVLVVDRAVEPESGMIVVAAVDGELTVKRYVRRGGRVVLLAANPEHEPIELRDGQDLVVWGVVTSHVGFHLPAGKGLRRVAA</sequence>
<evidence type="ECO:0000256" key="1">
    <source>
        <dbReference type="ARBA" id="ARBA00007484"/>
    </source>
</evidence>
<dbReference type="GO" id="GO:0016787">
    <property type="term" value="F:hydrolase activity"/>
    <property type="evidence" value="ECO:0007669"/>
    <property type="project" value="UniProtKB-KW"/>
</dbReference>
<dbReference type="OrthoDB" id="9787787at2"/>
<dbReference type="InterPro" id="IPR006197">
    <property type="entry name" value="Peptidase_S24_LexA"/>
</dbReference>
<organism evidence="9 10">
    <name type="scientific">Rubrivirga marina</name>
    <dbReference type="NCBI Taxonomy" id="1196024"/>
    <lineage>
        <taxon>Bacteria</taxon>
        <taxon>Pseudomonadati</taxon>
        <taxon>Rhodothermota</taxon>
        <taxon>Rhodothermia</taxon>
        <taxon>Rhodothermales</taxon>
        <taxon>Rubricoccaceae</taxon>
        <taxon>Rubrivirga</taxon>
    </lineage>
</organism>
<reference evidence="9 10" key="1">
    <citation type="submission" date="2016-11" db="EMBL/GenBank/DDBJ databases">
        <title>Study of marine rhodopsin-containing bacteria.</title>
        <authorList>
            <person name="Yoshizawa S."/>
            <person name="Kumagai Y."/>
            <person name="Kogure K."/>
        </authorList>
    </citation>
    <scope>NUCLEOTIDE SEQUENCE [LARGE SCALE GENOMIC DNA]</scope>
    <source>
        <strain evidence="9 10">SAORIC-28</strain>
    </source>
</reference>
<evidence type="ECO:0000256" key="5">
    <source>
        <dbReference type="ARBA" id="ARBA00023204"/>
    </source>
</evidence>
<dbReference type="PANTHER" id="PTHR33516:SF2">
    <property type="entry name" value="LEXA REPRESSOR-RELATED"/>
    <property type="match status" value="1"/>
</dbReference>
<dbReference type="SUPFAM" id="SSF51306">
    <property type="entry name" value="LexA/Signal peptidase"/>
    <property type="match status" value="1"/>
</dbReference>